<feature type="region of interest" description="Disordered" evidence="6">
    <location>
        <begin position="443"/>
        <end position="462"/>
    </location>
</feature>
<dbReference type="InterPro" id="IPR036259">
    <property type="entry name" value="MFS_trans_sf"/>
</dbReference>
<feature type="compositionally biased region" description="Basic residues" evidence="6">
    <location>
        <begin position="453"/>
        <end position="462"/>
    </location>
</feature>
<feature type="transmembrane region" description="Helical" evidence="7">
    <location>
        <begin position="314"/>
        <end position="337"/>
    </location>
</feature>
<reference evidence="10" key="2">
    <citation type="journal article" date="2019" name="MicrobiologyOpen">
        <title>High-quality draft genome sequence of Gaiella occulta isolated from a 150 meter deep mineral water borehole and comparison with the genome sequences of other deep-branching lineages of the phylum Actinobacteria.</title>
        <authorList>
            <person name="Severino R."/>
            <person name="Froufe H.J.C."/>
            <person name="Barroso C."/>
            <person name="Albuquerque L."/>
            <person name="Lobo-da-Cunha A."/>
            <person name="da Costa M.S."/>
            <person name="Egas C."/>
        </authorList>
    </citation>
    <scope>NUCLEOTIDE SEQUENCE [LARGE SCALE GENOMIC DNA]</scope>
    <source>
        <strain evidence="10">F2-233</strain>
    </source>
</reference>
<dbReference type="PROSITE" id="PS00217">
    <property type="entry name" value="SUGAR_TRANSPORT_2"/>
    <property type="match status" value="1"/>
</dbReference>
<dbReference type="InterPro" id="IPR020846">
    <property type="entry name" value="MFS_dom"/>
</dbReference>
<dbReference type="EMBL" id="QQZY01000002">
    <property type="protein sequence ID" value="RDI75370.1"/>
    <property type="molecule type" value="Genomic_DNA"/>
</dbReference>
<evidence type="ECO:0000259" key="8">
    <source>
        <dbReference type="PROSITE" id="PS50850"/>
    </source>
</evidence>
<protein>
    <submittedName>
        <fullName evidence="9">Major Facilitator Superfamily</fullName>
    </submittedName>
</protein>
<sequence>MVGKLFAQFAIVRVPEHRAYRDLLVARLISALGTWTAFFAVRIALYEQTQSALWVSILLFSELVPGVILGIAVGPLIDRWPRQRMMVLSDLGGAVTFGALPFVHSPAGICALSAAAGFAAAFFRPGCYASIPNLVAEDSLVAANALMQGVENLATLMGPVLAGVGVLLLGAGTVYGVNAVSFVVSALLIVRIGSRLQASVPARIGQTHWKEVRAGLSLVRHDLHLSSIFLIWSWATLAYTGVNVAEIVLARDAYGTGNVGFGIFVAFSALGILLGNIGSMWFIERLGVFGAYRASFLITAAGVALSAVSPGLALGSVGAVIFGAGNGIGLVCNVTLIQQTVTDDRRGQIFAVLGSLVQMFTLVGTLAAGPVTEAIGPRLTWGLSAALLVLGYVNAVVLTAVRTRRGRAASAAQPAAAQAAADGGGPGSPASAFERIATLMDEIESTREDEKRRRISRRRSRG</sequence>
<dbReference type="Pfam" id="PF07690">
    <property type="entry name" value="MFS_1"/>
    <property type="match status" value="1"/>
</dbReference>
<dbReference type="GO" id="GO:0022857">
    <property type="term" value="F:transmembrane transporter activity"/>
    <property type="evidence" value="ECO:0007669"/>
    <property type="project" value="InterPro"/>
</dbReference>
<organism evidence="9 10">
    <name type="scientific">Gaiella occulta</name>
    <dbReference type="NCBI Taxonomy" id="1002870"/>
    <lineage>
        <taxon>Bacteria</taxon>
        <taxon>Bacillati</taxon>
        <taxon>Actinomycetota</taxon>
        <taxon>Thermoleophilia</taxon>
        <taxon>Gaiellales</taxon>
        <taxon>Gaiellaceae</taxon>
        <taxon>Gaiella</taxon>
    </lineage>
</organism>
<dbReference type="Gene3D" id="1.20.1250.20">
    <property type="entry name" value="MFS general substrate transporter like domains"/>
    <property type="match status" value="1"/>
</dbReference>
<dbReference type="InterPro" id="IPR011701">
    <property type="entry name" value="MFS"/>
</dbReference>
<feature type="transmembrane region" description="Helical" evidence="7">
    <location>
        <begin position="223"/>
        <end position="241"/>
    </location>
</feature>
<keyword evidence="10" id="KW-1185">Reference proteome</keyword>
<dbReference type="GO" id="GO:0005886">
    <property type="term" value="C:plasma membrane"/>
    <property type="evidence" value="ECO:0007669"/>
    <property type="project" value="UniProtKB-SubCell"/>
</dbReference>
<keyword evidence="2" id="KW-1003">Cell membrane</keyword>
<gene>
    <name evidence="9" type="ORF">Gocc_1168</name>
</gene>
<feature type="transmembrane region" description="Helical" evidence="7">
    <location>
        <begin position="261"/>
        <end position="283"/>
    </location>
</feature>
<feature type="transmembrane region" description="Helical" evidence="7">
    <location>
        <begin position="51"/>
        <end position="77"/>
    </location>
</feature>
<evidence type="ECO:0000313" key="10">
    <source>
        <dbReference type="Proteomes" id="UP000254134"/>
    </source>
</evidence>
<dbReference type="PANTHER" id="PTHR23513">
    <property type="entry name" value="INTEGRAL MEMBRANE EFFLUX PROTEIN-RELATED"/>
    <property type="match status" value="1"/>
</dbReference>
<evidence type="ECO:0000256" key="5">
    <source>
        <dbReference type="ARBA" id="ARBA00023136"/>
    </source>
</evidence>
<dbReference type="PROSITE" id="PS50850">
    <property type="entry name" value="MFS"/>
    <property type="match status" value="1"/>
</dbReference>
<proteinExistence type="predicted"/>
<feature type="transmembrane region" description="Helical" evidence="7">
    <location>
        <begin position="349"/>
        <end position="369"/>
    </location>
</feature>
<feature type="transmembrane region" description="Helical" evidence="7">
    <location>
        <begin position="290"/>
        <end position="308"/>
    </location>
</feature>
<evidence type="ECO:0000256" key="4">
    <source>
        <dbReference type="ARBA" id="ARBA00022989"/>
    </source>
</evidence>
<name>A0A7M2YZ52_9ACTN</name>
<comment type="caution">
    <text evidence="9">The sequence shown here is derived from an EMBL/GenBank/DDBJ whole genome shotgun (WGS) entry which is preliminary data.</text>
</comment>
<keyword evidence="3 7" id="KW-0812">Transmembrane</keyword>
<dbReference type="SUPFAM" id="SSF103473">
    <property type="entry name" value="MFS general substrate transporter"/>
    <property type="match status" value="1"/>
</dbReference>
<dbReference type="PANTHER" id="PTHR23513:SF6">
    <property type="entry name" value="MAJOR FACILITATOR SUPERFAMILY ASSOCIATED DOMAIN-CONTAINING PROTEIN"/>
    <property type="match status" value="1"/>
</dbReference>
<dbReference type="RefSeq" id="WP_114795580.1">
    <property type="nucleotide sequence ID" value="NZ_QQZY01000002.1"/>
</dbReference>
<evidence type="ECO:0000256" key="6">
    <source>
        <dbReference type="SAM" id="MobiDB-lite"/>
    </source>
</evidence>
<reference evidence="9 10" key="1">
    <citation type="submission" date="2018-07" db="EMBL/GenBank/DDBJ databases">
        <title>High-quality-draft genome sequence of Gaiella occulta.</title>
        <authorList>
            <person name="Severino R."/>
            <person name="Froufe H.J.C."/>
            <person name="Rainey F.A."/>
            <person name="Barroso C."/>
            <person name="Albuquerque L."/>
            <person name="Lobo-Da-Cunha A."/>
            <person name="Da Costa M.S."/>
            <person name="Egas C."/>
        </authorList>
    </citation>
    <scope>NUCLEOTIDE SEQUENCE [LARGE SCALE GENOMIC DNA]</scope>
    <source>
        <strain evidence="9 10">F2-233</strain>
    </source>
</reference>
<feature type="transmembrane region" description="Helical" evidence="7">
    <location>
        <begin position="160"/>
        <end position="190"/>
    </location>
</feature>
<dbReference type="CDD" id="cd06173">
    <property type="entry name" value="MFS_MefA_like"/>
    <property type="match status" value="1"/>
</dbReference>
<evidence type="ECO:0000313" key="9">
    <source>
        <dbReference type="EMBL" id="RDI75370.1"/>
    </source>
</evidence>
<evidence type="ECO:0000256" key="7">
    <source>
        <dbReference type="SAM" id="Phobius"/>
    </source>
</evidence>
<evidence type="ECO:0000256" key="1">
    <source>
        <dbReference type="ARBA" id="ARBA00004651"/>
    </source>
</evidence>
<feature type="transmembrane region" description="Helical" evidence="7">
    <location>
        <begin position="381"/>
        <end position="401"/>
    </location>
</feature>
<dbReference type="InterPro" id="IPR005829">
    <property type="entry name" value="Sugar_transporter_CS"/>
</dbReference>
<comment type="subcellular location">
    <subcellularLocation>
        <location evidence="1">Cell membrane</location>
        <topology evidence="1">Multi-pass membrane protein</topology>
    </subcellularLocation>
</comment>
<evidence type="ECO:0000256" key="3">
    <source>
        <dbReference type="ARBA" id="ARBA00022692"/>
    </source>
</evidence>
<keyword evidence="4 7" id="KW-1133">Transmembrane helix</keyword>
<dbReference type="OrthoDB" id="3227279at2"/>
<feature type="transmembrane region" description="Helical" evidence="7">
    <location>
        <begin position="98"/>
        <end position="123"/>
    </location>
</feature>
<accession>A0A7M2YZ52</accession>
<evidence type="ECO:0000256" key="2">
    <source>
        <dbReference type="ARBA" id="ARBA00022475"/>
    </source>
</evidence>
<feature type="domain" description="Major facilitator superfamily (MFS) profile" evidence="8">
    <location>
        <begin position="186"/>
        <end position="462"/>
    </location>
</feature>
<dbReference type="AlphaFoldDB" id="A0A7M2YZ52"/>
<dbReference type="Proteomes" id="UP000254134">
    <property type="component" value="Unassembled WGS sequence"/>
</dbReference>
<keyword evidence="5 7" id="KW-0472">Membrane</keyword>
<feature type="transmembrane region" description="Helical" evidence="7">
    <location>
        <begin position="23"/>
        <end position="45"/>
    </location>
</feature>